<keyword evidence="1" id="KW-1133">Transmembrane helix</keyword>
<organism evidence="2">
    <name type="scientific">Tuwongella immobilis</name>
    <dbReference type="NCBI Taxonomy" id="692036"/>
    <lineage>
        <taxon>Bacteria</taxon>
        <taxon>Pseudomonadati</taxon>
        <taxon>Planctomycetota</taxon>
        <taxon>Planctomycetia</taxon>
        <taxon>Gemmatales</taxon>
        <taxon>Gemmataceae</taxon>
        <taxon>Tuwongella</taxon>
    </lineage>
</organism>
<reference evidence="2" key="1">
    <citation type="submission" date="2019-04" db="EMBL/GenBank/DDBJ databases">
        <authorList>
            <consortium name="Science for Life Laboratories"/>
        </authorList>
    </citation>
    <scope>NUCLEOTIDE SEQUENCE</scope>
    <source>
        <strain evidence="2">MBLW1</strain>
    </source>
</reference>
<name>A0A6C2YQF9_9BACT</name>
<dbReference type="EMBL" id="LR593887">
    <property type="protein sequence ID" value="VTS04616.1"/>
    <property type="molecule type" value="Genomic_DNA"/>
</dbReference>
<proteinExistence type="predicted"/>
<gene>
    <name evidence="2" type="ORF">GMBLW1_03360</name>
</gene>
<dbReference type="InParanoid" id="A0A6C2YQF9"/>
<dbReference type="KEGG" id="tim:GMBLW1_03360"/>
<sequence length="171" mass="19524">MISKDPYFSQHHKIGLIAMLSTLLIALLNYHNPSIFNDWKLRLSIIALELNHTSSSAVDWALKIDVISEKGLAHLSDKERELIATICGKLLKTDMHRKAKLILCHVINRTRPHAWNAISGACFFFHEILINKVFDKGIINPRSGVHPKDAVFILIILIINDEIQALQRYLR</sequence>
<protein>
    <submittedName>
        <fullName evidence="2">Uncharacterized protein</fullName>
    </submittedName>
</protein>
<dbReference type="AlphaFoldDB" id="A0A6C2YQF9"/>
<keyword evidence="3" id="KW-1185">Reference proteome</keyword>
<accession>A0A6C2YQF9</accession>
<keyword evidence="1" id="KW-0472">Membrane</keyword>
<dbReference type="EMBL" id="LR586016">
    <property type="protein sequence ID" value="VIP03624.1"/>
    <property type="molecule type" value="Genomic_DNA"/>
</dbReference>
<evidence type="ECO:0000313" key="2">
    <source>
        <dbReference type="EMBL" id="VIP03624.1"/>
    </source>
</evidence>
<keyword evidence="1" id="KW-0812">Transmembrane</keyword>
<dbReference type="Proteomes" id="UP000464378">
    <property type="component" value="Chromosome"/>
</dbReference>
<feature type="transmembrane region" description="Helical" evidence="1">
    <location>
        <begin position="12"/>
        <end position="30"/>
    </location>
</feature>
<evidence type="ECO:0000313" key="3">
    <source>
        <dbReference type="Proteomes" id="UP000464378"/>
    </source>
</evidence>
<evidence type="ECO:0000256" key="1">
    <source>
        <dbReference type="SAM" id="Phobius"/>
    </source>
</evidence>